<evidence type="ECO:0000313" key="5">
    <source>
        <dbReference type="Proteomes" id="UP001459277"/>
    </source>
</evidence>
<keyword evidence="1" id="KW-0694">RNA-binding</keyword>
<protein>
    <recommendedName>
        <fullName evidence="3">RRM domain-containing protein</fullName>
    </recommendedName>
</protein>
<accession>A0AAW2C3K3</accession>
<dbReference type="PANTHER" id="PTHR33401:SF2">
    <property type="entry name" value="OS03G0138400 PROTEIN"/>
    <property type="match status" value="1"/>
</dbReference>
<feature type="domain" description="RRM" evidence="3">
    <location>
        <begin position="30"/>
        <end position="102"/>
    </location>
</feature>
<dbReference type="Gene3D" id="3.30.70.330">
    <property type="match status" value="1"/>
</dbReference>
<gene>
    <name evidence="4" type="ORF">SO802_026694</name>
</gene>
<evidence type="ECO:0000259" key="3">
    <source>
        <dbReference type="PROSITE" id="PS50102"/>
    </source>
</evidence>
<feature type="region of interest" description="Disordered" evidence="2">
    <location>
        <begin position="149"/>
        <end position="193"/>
    </location>
</feature>
<sequence length="226" mass="25137">MPPPNNKLMMMNTRPGRIGSDSDESKKPSNNLWVGNLASDVADSDLMDLFAQYGALNSVTFYSSRSYAFVFFKRIEVAKAANDTLQGVDLHGHPIKIDEFSIKDWSFALFSSELIGKELGSQFEDSVNFLMETDAKDVNGCKSEVPCTVESPKVGDQHVNGEEDSESNSLLPPRRDEMLSKSEKTRRKVQWNDKNGNKLAEVLEFDPSDASDSDDEDSDSCICTIM</sequence>
<evidence type="ECO:0000313" key="4">
    <source>
        <dbReference type="EMBL" id="KAK9991709.1"/>
    </source>
</evidence>
<dbReference type="PROSITE" id="PS50102">
    <property type="entry name" value="RRM"/>
    <property type="match status" value="1"/>
</dbReference>
<name>A0AAW2C3K3_9ROSI</name>
<keyword evidence="5" id="KW-1185">Reference proteome</keyword>
<evidence type="ECO:0000256" key="1">
    <source>
        <dbReference type="PROSITE-ProRule" id="PRU00176"/>
    </source>
</evidence>
<reference evidence="4 5" key="1">
    <citation type="submission" date="2024-01" db="EMBL/GenBank/DDBJ databases">
        <title>A telomere-to-telomere, gap-free genome of sweet tea (Lithocarpus litseifolius).</title>
        <authorList>
            <person name="Zhou J."/>
        </authorList>
    </citation>
    <scope>NUCLEOTIDE SEQUENCE [LARGE SCALE GENOMIC DNA]</scope>
    <source>
        <strain evidence="4">Zhou-2022a</strain>
        <tissue evidence="4">Leaf</tissue>
    </source>
</reference>
<dbReference type="EMBL" id="JAZDWU010000009">
    <property type="protein sequence ID" value="KAK9991709.1"/>
    <property type="molecule type" value="Genomic_DNA"/>
</dbReference>
<dbReference type="SUPFAM" id="SSF54928">
    <property type="entry name" value="RNA-binding domain, RBD"/>
    <property type="match status" value="1"/>
</dbReference>
<dbReference type="Pfam" id="PF00076">
    <property type="entry name" value="RRM_1"/>
    <property type="match status" value="1"/>
</dbReference>
<dbReference type="CDD" id="cd00590">
    <property type="entry name" value="RRM_SF"/>
    <property type="match status" value="1"/>
</dbReference>
<dbReference type="InterPro" id="IPR035979">
    <property type="entry name" value="RBD_domain_sf"/>
</dbReference>
<comment type="caution">
    <text evidence="4">The sequence shown here is derived from an EMBL/GenBank/DDBJ whole genome shotgun (WGS) entry which is preliminary data.</text>
</comment>
<feature type="compositionally biased region" description="Basic and acidic residues" evidence="2">
    <location>
        <begin position="173"/>
        <end position="183"/>
    </location>
</feature>
<organism evidence="4 5">
    <name type="scientific">Lithocarpus litseifolius</name>
    <dbReference type="NCBI Taxonomy" id="425828"/>
    <lineage>
        <taxon>Eukaryota</taxon>
        <taxon>Viridiplantae</taxon>
        <taxon>Streptophyta</taxon>
        <taxon>Embryophyta</taxon>
        <taxon>Tracheophyta</taxon>
        <taxon>Spermatophyta</taxon>
        <taxon>Magnoliopsida</taxon>
        <taxon>eudicotyledons</taxon>
        <taxon>Gunneridae</taxon>
        <taxon>Pentapetalae</taxon>
        <taxon>rosids</taxon>
        <taxon>fabids</taxon>
        <taxon>Fagales</taxon>
        <taxon>Fagaceae</taxon>
        <taxon>Lithocarpus</taxon>
    </lineage>
</organism>
<dbReference type="AlphaFoldDB" id="A0AAW2C3K3"/>
<dbReference type="PANTHER" id="PTHR33401">
    <property type="entry name" value="LIGHT-HARVESTING COMPLEX-LIKE PROTEIN OHP2, CHLOROPLASTIC"/>
    <property type="match status" value="1"/>
</dbReference>
<dbReference type="Proteomes" id="UP001459277">
    <property type="component" value="Unassembled WGS sequence"/>
</dbReference>
<dbReference type="GO" id="GO:0003723">
    <property type="term" value="F:RNA binding"/>
    <property type="evidence" value="ECO:0007669"/>
    <property type="project" value="UniProtKB-UniRule"/>
</dbReference>
<evidence type="ECO:0000256" key="2">
    <source>
        <dbReference type="SAM" id="MobiDB-lite"/>
    </source>
</evidence>
<dbReference type="InterPro" id="IPR000504">
    <property type="entry name" value="RRM_dom"/>
</dbReference>
<dbReference type="InterPro" id="IPR012677">
    <property type="entry name" value="Nucleotide-bd_a/b_plait_sf"/>
</dbReference>
<dbReference type="SMART" id="SM00360">
    <property type="entry name" value="RRM"/>
    <property type="match status" value="1"/>
</dbReference>
<proteinExistence type="predicted"/>